<reference evidence="12 13" key="1">
    <citation type="submission" date="2020-10" db="EMBL/GenBank/DDBJ databases">
        <title>Connecting structure to function with the recovery of over 1000 high-quality activated sludge metagenome-assembled genomes encoding full-length rRNA genes using long-read sequencing.</title>
        <authorList>
            <person name="Singleton C.M."/>
            <person name="Petriglieri F."/>
            <person name="Kristensen J.M."/>
            <person name="Kirkegaard R.H."/>
            <person name="Michaelsen T.Y."/>
            <person name="Andersen M.H."/>
            <person name="Karst S.M."/>
            <person name="Dueholm M.S."/>
            <person name="Nielsen P.H."/>
            <person name="Albertsen M."/>
        </authorList>
    </citation>
    <scope>NUCLEOTIDE SEQUENCE [LARGE SCALE GENOMIC DNA]</scope>
    <source>
        <strain evidence="12">Ribe_18-Q3-R11-54_BAT3C.373</strain>
    </source>
</reference>
<evidence type="ECO:0000256" key="6">
    <source>
        <dbReference type="ARBA" id="ARBA00023065"/>
    </source>
</evidence>
<feature type="transmembrane region" description="Helical" evidence="11">
    <location>
        <begin position="33"/>
        <end position="54"/>
    </location>
</feature>
<comment type="subcellular location">
    <subcellularLocation>
        <location evidence="1 11">Cell membrane</location>
        <topology evidence="1 11">Multi-pass membrane protein</topology>
    </subcellularLocation>
</comment>
<comment type="activity regulation">
    <text evidence="11">Na(+) is not transported, but it plays an essential structural role and its presence is essential for fluoride channel function.</text>
</comment>
<dbReference type="GO" id="GO:0005886">
    <property type="term" value="C:plasma membrane"/>
    <property type="evidence" value="ECO:0007669"/>
    <property type="project" value="UniProtKB-SubCell"/>
</dbReference>
<evidence type="ECO:0000256" key="5">
    <source>
        <dbReference type="ARBA" id="ARBA00022989"/>
    </source>
</evidence>
<evidence type="ECO:0000256" key="8">
    <source>
        <dbReference type="ARBA" id="ARBA00023303"/>
    </source>
</evidence>
<comment type="function">
    <text evidence="11">Fluoride-specific ion channel. Important for reducing fluoride concentration in the cell, thus reducing its toxicity.</text>
</comment>
<organism evidence="12 13">
    <name type="scientific">Candidatus Defluviibacterium haderslevense</name>
    <dbReference type="NCBI Taxonomy" id="2981993"/>
    <lineage>
        <taxon>Bacteria</taxon>
        <taxon>Pseudomonadati</taxon>
        <taxon>Bacteroidota</taxon>
        <taxon>Saprospiria</taxon>
        <taxon>Saprospirales</taxon>
        <taxon>Saprospiraceae</taxon>
        <taxon>Candidatus Defluviibacterium</taxon>
    </lineage>
</organism>
<dbReference type="AlphaFoldDB" id="A0A9D7S6U0"/>
<name>A0A9D7S6U0_9BACT</name>
<keyword evidence="7 11" id="KW-0472">Membrane</keyword>
<dbReference type="GO" id="GO:0062054">
    <property type="term" value="F:fluoride channel activity"/>
    <property type="evidence" value="ECO:0007669"/>
    <property type="project" value="UniProtKB-UniRule"/>
</dbReference>
<dbReference type="PANTHER" id="PTHR28259">
    <property type="entry name" value="FLUORIDE EXPORT PROTEIN 1-RELATED"/>
    <property type="match status" value="1"/>
</dbReference>
<dbReference type="GO" id="GO:0140114">
    <property type="term" value="P:cellular detoxification of fluoride"/>
    <property type="evidence" value="ECO:0007669"/>
    <property type="project" value="UniProtKB-UniRule"/>
</dbReference>
<sequence>MLIKLILIFLGGGLGSCIRFLIVYLNPNIMKTIPIATLIANGLASFVLGIYFYNFKTNPNEAWIKYFIMLGFCGGLSTFSTFSGELMEYIWNHQFWHFFIYIILSISCCLICFYFGFEIKRTLN</sequence>
<gene>
    <name evidence="11" type="primary">fluC</name>
    <name evidence="11" type="synonym">crcB</name>
    <name evidence="12" type="ORF">IPO85_02780</name>
</gene>
<evidence type="ECO:0000256" key="4">
    <source>
        <dbReference type="ARBA" id="ARBA00022692"/>
    </source>
</evidence>
<evidence type="ECO:0000313" key="13">
    <source>
        <dbReference type="Proteomes" id="UP000808349"/>
    </source>
</evidence>
<evidence type="ECO:0000313" key="12">
    <source>
        <dbReference type="EMBL" id="MBK9716446.1"/>
    </source>
</evidence>
<keyword evidence="4 11" id="KW-0812">Transmembrane</keyword>
<keyword evidence="3" id="KW-0997">Cell inner membrane</keyword>
<evidence type="ECO:0000256" key="11">
    <source>
        <dbReference type="HAMAP-Rule" id="MF_00454"/>
    </source>
</evidence>
<dbReference type="HAMAP" id="MF_00454">
    <property type="entry name" value="FluC"/>
    <property type="match status" value="1"/>
</dbReference>
<dbReference type="EMBL" id="JADKFW010000004">
    <property type="protein sequence ID" value="MBK9716446.1"/>
    <property type="molecule type" value="Genomic_DNA"/>
</dbReference>
<feature type="binding site" evidence="11">
    <location>
        <position position="74"/>
    </location>
    <ligand>
        <name>Na(+)</name>
        <dbReference type="ChEBI" id="CHEBI:29101"/>
        <note>structural</note>
    </ligand>
</feature>
<comment type="catalytic activity">
    <reaction evidence="10">
        <text>fluoride(in) = fluoride(out)</text>
        <dbReference type="Rhea" id="RHEA:76159"/>
        <dbReference type="ChEBI" id="CHEBI:17051"/>
    </reaction>
    <physiologicalReaction direction="left-to-right" evidence="10">
        <dbReference type="Rhea" id="RHEA:76160"/>
    </physiologicalReaction>
</comment>
<evidence type="ECO:0000256" key="2">
    <source>
        <dbReference type="ARBA" id="ARBA00022475"/>
    </source>
</evidence>
<evidence type="ECO:0000256" key="3">
    <source>
        <dbReference type="ARBA" id="ARBA00022519"/>
    </source>
</evidence>
<evidence type="ECO:0000256" key="9">
    <source>
        <dbReference type="ARBA" id="ARBA00035120"/>
    </source>
</evidence>
<keyword evidence="6 11" id="KW-0406">Ion transport</keyword>
<comment type="caution">
    <text evidence="12">The sequence shown here is derived from an EMBL/GenBank/DDBJ whole genome shotgun (WGS) entry which is preliminary data.</text>
</comment>
<evidence type="ECO:0000256" key="1">
    <source>
        <dbReference type="ARBA" id="ARBA00004651"/>
    </source>
</evidence>
<dbReference type="PANTHER" id="PTHR28259:SF1">
    <property type="entry name" value="FLUORIDE EXPORT PROTEIN 1-RELATED"/>
    <property type="match status" value="1"/>
</dbReference>
<dbReference type="PROSITE" id="PS51257">
    <property type="entry name" value="PROKAR_LIPOPROTEIN"/>
    <property type="match status" value="1"/>
</dbReference>
<evidence type="ECO:0000256" key="7">
    <source>
        <dbReference type="ARBA" id="ARBA00023136"/>
    </source>
</evidence>
<feature type="binding site" evidence="11">
    <location>
        <position position="77"/>
    </location>
    <ligand>
        <name>Na(+)</name>
        <dbReference type="ChEBI" id="CHEBI:29101"/>
        <note>structural</note>
    </ligand>
</feature>
<feature type="transmembrane region" description="Helical" evidence="11">
    <location>
        <begin position="7"/>
        <end position="27"/>
    </location>
</feature>
<keyword evidence="5 11" id="KW-1133">Transmembrane helix</keyword>
<comment type="similarity">
    <text evidence="9 11">Belongs to the fluoride channel Fluc/FEX (TC 1.A.43) family.</text>
</comment>
<dbReference type="Pfam" id="PF02537">
    <property type="entry name" value="CRCB"/>
    <property type="match status" value="1"/>
</dbReference>
<keyword evidence="8 11" id="KW-0407">Ion channel</keyword>
<proteinExistence type="inferred from homology"/>
<evidence type="ECO:0000256" key="10">
    <source>
        <dbReference type="ARBA" id="ARBA00035585"/>
    </source>
</evidence>
<protein>
    <recommendedName>
        <fullName evidence="11">Fluoride-specific ion channel FluC</fullName>
    </recommendedName>
</protein>
<accession>A0A9D7S6U0</accession>
<dbReference type="Proteomes" id="UP000808349">
    <property type="component" value="Unassembled WGS sequence"/>
</dbReference>
<keyword evidence="2 11" id="KW-1003">Cell membrane</keyword>
<keyword evidence="11" id="KW-0813">Transport</keyword>
<keyword evidence="11" id="KW-0479">Metal-binding</keyword>
<dbReference type="GO" id="GO:0046872">
    <property type="term" value="F:metal ion binding"/>
    <property type="evidence" value="ECO:0007669"/>
    <property type="project" value="UniProtKB-KW"/>
</dbReference>
<feature type="transmembrane region" description="Helical" evidence="11">
    <location>
        <begin position="95"/>
        <end position="117"/>
    </location>
</feature>
<dbReference type="InterPro" id="IPR003691">
    <property type="entry name" value="FluC"/>
</dbReference>
<feature type="transmembrane region" description="Helical" evidence="11">
    <location>
        <begin position="66"/>
        <end position="83"/>
    </location>
</feature>
<keyword evidence="11" id="KW-0915">Sodium</keyword>